<dbReference type="AlphaFoldDB" id="A0A1X7R5N1"/>
<evidence type="ECO:0000256" key="2">
    <source>
        <dbReference type="ARBA" id="ARBA00022692"/>
    </source>
</evidence>
<reference evidence="7 8" key="1">
    <citation type="submission" date="2017-04" db="EMBL/GenBank/DDBJ databases">
        <authorList>
            <person name="Afonso C.L."/>
            <person name="Miller P.J."/>
            <person name="Scott M.A."/>
            <person name="Spackman E."/>
            <person name="Goraichik I."/>
            <person name="Dimitrov K.M."/>
            <person name="Suarez D.L."/>
            <person name="Swayne D.E."/>
        </authorList>
    </citation>
    <scope>NUCLEOTIDE SEQUENCE [LARGE SCALE GENOMIC DNA]</scope>
</reference>
<keyword evidence="8" id="KW-1185">Reference proteome</keyword>
<evidence type="ECO:0000313" key="8">
    <source>
        <dbReference type="Proteomes" id="UP000196158"/>
    </source>
</evidence>
<evidence type="ECO:0000313" key="7">
    <source>
        <dbReference type="EMBL" id="SMN20945.1"/>
    </source>
</evidence>
<keyword evidence="2 6" id="KW-0812">Transmembrane</keyword>
<dbReference type="InterPro" id="IPR010580">
    <property type="entry name" value="ER_stress-assoc"/>
</dbReference>
<dbReference type="Proteomes" id="UP000196158">
    <property type="component" value="Unassembled WGS sequence"/>
</dbReference>
<comment type="function">
    <text evidence="6">Interacts with target proteins during translocation into the lumen of the endoplasmic reticulum. Protects unfolded target proteins against degradation and facilitate correct glycosylation.</text>
</comment>
<evidence type="ECO:0000256" key="5">
    <source>
        <dbReference type="ARBA" id="ARBA00023136"/>
    </source>
</evidence>
<evidence type="ECO:0000256" key="4">
    <source>
        <dbReference type="ARBA" id="ARBA00022989"/>
    </source>
</evidence>
<dbReference type="EMBL" id="FXLY01000006">
    <property type="protein sequence ID" value="SMN20945.1"/>
    <property type="molecule type" value="Genomic_DNA"/>
</dbReference>
<feature type="transmembrane region" description="Helical" evidence="6">
    <location>
        <begin position="44"/>
        <end position="62"/>
    </location>
</feature>
<protein>
    <recommendedName>
        <fullName evidence="6">Stress-associated endoplasmic reticulum protein</fullName>
    </recommendedName>
</protein>
<dbReference type="GO" id="GO:0005789">
    <property type="term" value="C:endoplasmic reticulum membrane"/>
    <property type="evidence" value="ECO:0007669"/>
    <property type="project" value="UniProtKB-SubCell"/>
</dbReference>
<comment type="similarity">
    <text evidence="1 6">Belongs to the RAMP4 family.</text>
</comment>
<name>A0A1X7R5N1_9SACH</name>
<proteinExistence type="inferred from homology"/>
<keyword evidence="3 6" id="KW-0256">Endoplasmic reticulum</keyword>
<keyword evidence="5 6" id="KW-0472">Membrane</keyword>
<accession>A0A1X7R5N1</accession>
<evidence type="ECO:0000256" key="1">
    <source>
        <dbReference type="ARBA" id="ARBA00005500"/>
    </source>
</evidence>
<keyword evidence="4 6" id="KW-1133">Transmembrane helix</keyword>
<evidence type="ECO:0000256" key="6">
    <source>
        <dbReference type="RuleBase" id="RU364120"/>
    </source>
</evidence>
<sequence length="66" mass="7528">MAIQTPKQRLANEKFNKNIEKHRKFGKAKPAKIDASSKPTISKYWMYALLFLLVGGGVLELFSNFI</sequence>
<evidence type="ECO:0000256" key="3">
    <source>
        <dbReference type="ARBA" id="ARBA00022824"/>
    </source>
</evidence>
<dbReference type="OrthoDB" id="16679at2759"/>
<gene>
    <name evidence="7" type="ORF">KASA_0M03828G</name>
</gene>
<comment type="subcellular location">
    <subcellularLocation>
        <location evidence="6">Membrane</location>
        <topology evidence="6">Single-pass membrane protein</topology>
    </subcellularLocation>
    <subcellularLocation>
        <location evidence="6">Endoplasmic reticulum membrane</location>
        <topology evidence="6">Single-pass membrane protein</topology>
    </subcellularLocation>
</comment>
<organism evidence="7 8">
    <name type="scientific">Maudiozyma saulgeensis</name>
    <dbReference type="NCBI Taxonomy" id="1789683"/>
    <lineage>
        <taxon>Eukaryota</taxon>
        <taxon>Fungi</taxon>
        <taxon>Dikarya</taxon>
        <taxon>Ascomycota</taxon>
        <taxon>Saccharomycotina</taxon>
        <taxon>Saccharomycetes</taxon>
        <taxon>Saccharomycetales</taxon>
        <taxon>Saccharomycetaceae</taxon>
        <taxon>Maudiozyma</taxon>
    </lineage>
</organism>
<dbReference type="Pfam" id="PF06624">
    <property type="entry name" value="RAMP4"/>
    <property type="match status" value="1"/>
</dbReference>